<evidence type="ECO:0000313" key="6">
    <source>
        <dbReference type="Proteomes" id="UP001288944"/>
    </source>
</evidence>
<accession>A0AAW9K8E6</accession>
<dbReference type="PANTHER" id="PTHR42855">
    <property type="entry name" value="ABC TRANSPORTER ATP-BINDING SUBUNIT"/>
    <property type="match status" value="1"/>
</dbReference>
<evidence type="ECO:0000256" key="1">
    <source>
        <dbReference type="ARBA" id="ARBA00022741"/>
    </source>
</evidence>
<dbReference type="SUPFAM" id="SSF52540">
    <property type="entry name" value="P-loop containing nucleoside triphosphate hydrolases"/>
    <property type="match status" value="1"/>
</dbReference>
<comment type="caution">
    <text evidence="5">The sequence shown here is derived from an EMBL/GenBank/DDBJ whole genome shotgun (WGS) entry which is preliminary data.</text>
</comment>
<dbReference type="Gene3D" id="3.40.50.300">
    <property type="entry name" value="P-loop containing nucleotide triphosphate hydrolases"/>
    <property type="match status" value="1"/>
</dbReference>
<sequence length="160" mass="19108">LLIDNPDILLLDEPTNHLDMDSIEWLESYLKSYNGIVIVVSHDRYFLDNVVSKIIEVEDMKSKTYKGNYSDFAKLKEENMIEQFHQYREQQKEIKNIENTIKDLRDWAIRADNNKFFKRAASLEKRLDKMLNSDTESNNSYRTRGGYVRTEKPKFERKTM</sequence>
<evidence type="ECO:0000313" key="5">
    <source>
        <dbReference type="EMBL" id="MDZ7543220.1"/>
    </source>
</evidence>
<dbReference type="InterPro" id="IPR032781">
    <property type="entry name" value="ABC_tran_Xtn"/>
</dbReference>
<feature type="non-terminal residue" evidence="5">
    <location>
        <position position="1"/>
    </location>
</feature>
<reference evidence="5" key="1">
    <citation type="submission" date="2019-11" db="EMBL/GenBank/DDBJ databases">
        <title>Characterization of Clostridium perfringens isolates from swine manure treated agricultural soils.</title>
        <authorList>
            <person name="Wushke S.T."/>
        </authorList>
    </citation>
    <scope>NUCLEOTIDE SEQUENCE</scope>
    <source>
        <strain evidence="5">X62</strain>
    </source>
</reference>
<dbReference type="InterPro" id="IPR027417">
    <property type="entry name" value="P-loop_NTPase"/>
</dbReference>
<dbReference type="AlphaFoldDB" id="A0AAW9K8E6"/>
<dbReference type="Proteomes" id="UP001288944">
    <property type="component" value="Unassembled WGS sequence"/>
</dbReference>
<dbReference type="PANTHER" id="PTHR42855:SF2">
    <property type="entry name" value="DRUG RESISTANCE ABC TRANSPORTER,ATP-BINDING PROTEIN"/>
    <property type="match status" value="1"/>
</dbReference>
<evidence type="ECO:0000256" key="3">
    <source>
        <dbReference type="SAM" id="MobiDB-lite"/>
    </source>
</evidence>
<keyword evidence="1" id="KW-0547">Nucleotide-binding</keyword>
<proteinExistence type="predicted"/>
<feature type="compositionally biased region" description="Basic and acidic residues" evidence="3">
    <location>
        <begin position="149"/>
        <end position="160"/>
    </location>
</feature>
<keyword evidence="2 5" id="KW-0067">ATP-binding</keyword>
<dbReference type="GO" id="GO:0005524">
    <property type="term" value="F:ATP binding"/>
    <property type="evidence" value="ECO:0007669"/>
    <property type="project" value="UniProtKB-KW"/>
</dbReference>
<dbReference type="Pfam" id="PF12848">
    <property type="entry name" value="ABC_tran_Xtn"/>
    <property type="match status" value="1"/>
</dbReference>
<feature type="non-terminal residue" evidence="5">
    <location>
        <position position="160"/>
    </location>
</feature>
<organism evidence="5 6">
    <name type="scientific">Clostridium perfringens</name>
    <dbReference type="NCBI Taxonomy" id="1502"/>
    <lineage>
        <taxon>Bacteria</taxon>
        <taxon>Bacillati</taxon>
        <taxon>Bacillota</taxon>
        <taxon>Clostridia</taxon>
        <taxon>Eubacteriales</taxon>
        <taxon>Clostridiaceae</taxon>
        <taxon>Clostridium</taxon>
    </lineage>
</organism>
<evidence type="ECO:0000259" key="4">
    <source>
        <dbReference type="Pfam" id="PF12848"/>
    </source>
</evidence>
<gene>
    <name evidence="5" type="ORF">GNF83_18985</name>
</gene>
<dbReference type="EMBL" id="WNUR01000951">
    <property type="protein sequence ID" value="MDZ7543220.1"/>
    <property type="molecule type" value="Genomic_DNA"/>
</dbReference>
<dbReference type="InterPro" id="IPR051309">
    <property type="entry name" value="ABCF_ATPase"/>
</dbReference>
<name>A0AAW9K8E6_CLOPF</name>
<protein>
    <submittedName>
        <fullName evidence="5">ABC transporter ATP-binding protein</fullName>
    </submittedName>
</protein>
<feature type="domain" description="ABC-transporter extension" evidence="4">
    <location>
        <begin position="55"/>
        <end position="136"/>
    </location>
</feature>
<feature type="region of interest" description="Disordered" evidence="3">
    <location>
        <begin position="134"/>
        <end position="160"/>
    </location>
</feature>
<evidence type="ECO:0000256" key="2">
    <source>
        <dbReference type="ARBA" id="ARBA00022840"/>
    </source>
</evidence>